<feature type="region of interest" description="Disordered" evidence="1">
    <location>
        <begin position="207"/>
        <end position="232"/>
    </location>
</feature>
<keyword evidence="3" id="KW-0378">Hydrolase</keyword>
<dbReference type="Proteomes" id="UP000777482">
    <property type="component" value="Unassembled WGS sequence"/>
</dbReference>
<dbReference type="SUPFAM" id="SSF56317">
    <property type="entry name" value="Carbon-nitrogen hydrolase"/>
    <property type="match status" value="1"/>
</dbReference>
<keyword evidence="4" id="KW-1185">Reference proteome</keyword>
<dbReference type="InterPro" id="IPR003010">
    <property type="entry name" value="C-N_Hydrolase"/>
</dbReference>
<proteinExistence type="predicted"/>
<evidence type="ECO:0000313" key="4">
    <source>
        <dbReference type="Proteomes" id="UP000777482"/>
    </source>
</evidence>
<dbReference type="PANTHER" id="PTHR11750">
    <property type="entry name" value="PROTEIN N-TERMINAL AMIDASE"/>
    <property type="match status" value="1"/>
</dbReference>
<dbReference type="PROSITE" id="PS50263">
    <property type="entry name" value="CN_HYDROLASE"/>
    <property type="match status" value="1"/>
</dbReference>
<dbReference type="PANTHER" id="PTHR11750:SF26">
    <property type="entry name" value="PROTEIN N-TERMINAL AMIDASE"/>
    <property type="match status" value="1"/>
</dbReference>
<gene>
    <name evidence="3" type="primary">NTA1</name>
    <name evidence="3" type="ORF">C6P46_006087</name>
</gene>
<dbReference type="AlphaFoldDB" id="A0A9P6VZ53"/>
<dbReference type="GO" id="GO:0030163">
    <property type="term" value="P:protein catabolic process"/>
    <property type="evidence" value="ECO:0007669"/>
    <property type="project" value="TreeGrafter"/>
</dbReference>
<dbReference type="Pfam" id="PF00795">
    <property type="entry name" value="CN_hydrolase"/>
    <property type="match status" value="1"/>
</dbReference>
<name>A0A9P6VZ53_RHOMI</name>
<dbReference type="EMBL" id="PUHQ01000072">
    <property type="protein sequence ID" value="KAG0658027.1"/>
    <property type="molecule type" value="Genomic_DNA"/>
</dbReference>
<evidence type="ECO:0000256" key="1">
    <source>
        <dbReference type="SAM" id="MobiDB-lite"/>
    </source>
</evidence>
<dbReference type="InterPro" id="IPR039703">
    <property type="entry name" value="Nta1"/>
</dbReference>
<accession>A0A9P6VZ53</accession>
<dbReference type="OrthoDB" id="201515at2759"/>
<sequence>MTERFLRTACVQLSPCFKDWDASRLRAEALIAGLVPGELDLLVLPEMAFTGYCFQSKEDVEEFAEAGDGPTFRWAASTACGTDQRPIYHNSLLVVGPDGAQVHTYHKTFLYGELTNDRADYLWAEAGTGFVALDLPFPSSSPFHAVAAAANNSASHHSAPSTFRLVPAICMDLNMPTFDAPFEKFELATFASEKRADIVVGSMAWLDSEPPLDSSEDESQRDDSGDGKDAAAAASQWEEVRSVISYWVLRLSPLIGSGAAFVCANRVGREGDVVFTGSSCALELSDRPCVIDHAGKRGEKVVIARVSLPASQST</sequence>
<dbReference type="Gene3D" id="3.60.110.10">
    <property type="entry name" value="Carbon-nitrogen hydrolase"/>
    <property type="match status" value="1"/>
</dbReference>
<evidence type="ECO:0000313" key="3">
    <source>
        <dbReference type="EMBL" id="KAG0658027.1"/>
    </source>
</evidence>
<evidence type="ECO:0000259" key="2">
    <source>
        <dbReference type="PROSITE" id="PS50263"/>
    </source>
</evidence>
<dbReference type="GO" id="GO:0008418">
    <property type="term" value="F:protein-N-terminal asparagine amidohydrolase activity"/>
    <property type="evidence" value="ECO:0007669"/>
    <property type="project" value="InterPro"/>
</dbReference>
<comment type="caution">
    <text evidence="3">The sequence shown here is derived from an EMBL/GenBank/DDBJ whole genome shotgun (WGS) entry which is preliminary data.</text>
</comment>
<reference evidence="3 4" key="1">
    <citation type="submission" date="2020-11" db="EMBL/GenBank/DDBJ databases">
        <title>Kefir isolates.</title>
        <authorList>
            <person name="Marcisauskas S."/>
            <person name="Kim Y."/>
            <person name="Blasche S."/>
        </authorList>
    </citation>
    <scope>NUCLEOTIDE SEQUENCE [LARGE SCALE GENOMIC DNA]</scope>
    <source>
        <strain evidence="3 4">KR</strain>
    </source>
</reference>
<dbReference type="InterPro" id="IPR036526">
    <property type="entry name" value="C-N_Hydrolase_sf"/>
</dbReference>
<feature type="domain" description="CN hydrolase" evidence="2">
    <location>
        <begin position="6"/>
        <end position="308"/>
    </location>
</feature>
<dbReference type="GO" id="GO:0070773">
    <property type="term" value="F:protein-N-terminal glutamine amidohydrolase activity"/>
    <property type="evidence" value="ECO:0007669"/>
    <property type="project" value="InterPro"/>
</dbReference>
<organism evidence="3 4">
    <name type="scientific">Rhodotorula mucilaginosa</name>
    <name type="common">Yeast</name>
    <name type="synonym">Rhodotorula rubra</name>
    <dbReference type="NCBI Taxonomy" id="5537"/>
    <lineage>
        <taxon>Eukaryota</taxon>
        <taxon>Fungi</taxon>
        <taxon>Dikarya</taxon>
        <taxon>Basidiomycota</taxon>
        <taxon>Pucciniomycotina</taxon>
        <taxon>Microbotryomycetes</taxon>
        <taxon>Sporidiobolales</taxon>
        <taxon>Sporidiobolaceae</taxon>
        <taxon>Rhodotorula</taxon>
    </lineage>
</organism>
<protein>
    <submittedName>
        <fullName evidence="3">Carbon-nitrogen hydrolase</fullName>
    </submittedName>
</protein>